<dbReference type="PANTHER" id="PTHR38422">
    <property type="entry name" value="SOMETHING ABOUT SILENCING PROTEIN 4"/>
    <property type="match status" value="1"/>
</dbReference>
<evidence type="ECO:0000313" key="5">
    <source>
        <dbReference type="Proteomes" id="UP000235023"/>
    </source>
</evidence>
<dbReference type="GO" id="GO:0004402">
    <property type="term" value="F:histone acetyltransferase activity"/>
    <property type="evidence" value="ECO:0007669"/>
    <property type="project" value="TreeGrafter"/>
</dbReference>
<feature type="compositionally biased region" description="Basic and acidic residues" evidence="2">
    <location>
        <begin position="388"/>
        <end position="408"/>
    </location>
</feature>
<evidence type="ECO:0000256" key="2">
    <source>
        <dbReference type="SAM" id="MobiDB-lite"/>
    </source>
</evidence>
<evidence type="ECO:0000259" key="3">
    <source>
        <dbReference type="Pfam" id="PF15460"/>
    </source>
</evidence>
<organism evidence="4 5">
    <name type="scientific">Aspergillus taichungensis</name>
    <dbReference type="NCBI Taxonomy" id="482145"/>
    <lineage>
        <taxon>Eukaryota</taxon>
        <taxon>Fungi</taxon>
        <taxon>Dikarya</taxon>
        <taxon>Ascomycota</taxon>
        <taxon>Pezizomycotina</taxon>
        <taxon>Eurotiomycetes</taxon>
        <taxon>Eurotiomycetidae</taxon>
        <taxon>Eurotiales</taxon>
        <taxon>Aspergillaceae</taxon>
        <taxon>Aspergillus</taxon>
        <taxon>Aspergillus subgen. Circumdati</taxon>
    </lineage>
</organism>
<feature type="compositionally biased region" description="Low complexity" evidence="2">
    <location>
        <begin position="467"/>
        <end position="480"/>
    </location>
</feature>
<dbReference type="InterPro" id="IPR029184">
    <property type="entry name" value="Sas4_dom"/>
</dbReference>
<dbReference type="AlphaFoldDB" id="A0A2J5HZH5"/>
<dbReference type="Pfam" id="PF15460">
    <property type="entry name" value="SAS4"/>
    <property type="match status" value="1"/>
</dbReference>
<dbReference type="OrthoDB" id="1938992at2759"/>
<feature type="region of interest" description="Disordered" evidence="2">
    <location>
        <begin position="1"/>
        <end position="196"/>
    </location>
</feature>
<reference evidence="5" key="1">
    <citation type="submission" date="2017-12" db="EMBL/GenBank/DDBJ databases">
        <authorList>
            <consortium name="DOE Joint Genome Institute"/>
            <person name="Mondo S.J."/>
            <person name="Kjaerbolling I."/>
            <person name="Vesth T.C."/>
            <person name="Frisvad J.C."/>
            <person name="Nybo J.L."/>
            <person name="Theobald S."/>
            <person name="Kuo A."/>
            <person name="Bowyer P."/>
            <person name="Matsuda Y."/>
            <person name="Lyhne E.K."/>
            <person name="Kogle M.E."/>
            <person name="Clum A."/>
            <person name="Lipzen A."/>
            <person name="Salamov A."/>
            <person name="Ngan C.Y."/>
            <person name="Daum C."/>
            <person name="Chiniquy J."/>
            <person name="Barry K."/>
            <person name="LaButti K."/>
            <person name="Haridas S."/>
            <person name="Simmons B.A."/>
            <person name="Magnuson J.K."/>
            <person name="Mortensen U.H."/>
            <person name="Larsen T.O."/>
            <person name="Grigoriev I.V."/>
            <person name="Baker S.E."/>
            <person name="Andersen M.R."/>
            <person name="Nordberg H.P."/>
            <person name="Cantor M.N."/>
            <person name="Hua S.X."/>
        </authorList>
    </citation>
    <scope>NUCLEOTIDE SEQUENCE [LARGE SCALE GENOMIC DNA]</scope>
    <source>
        <strain evidence="5">IBT 19404</strain>
    </source>
</reference>
<feature type="compositionally biased region" description="Basic and acidic residues" evidence="2">
    <location>
        <begin position="60"/>
        <end position="73"/>
    </location>
</feature>
<dbReference type="Proteomes" id="UP000235023">
    <property type="component" value="Unassembled WGS sequence"/>
</dbReference>
<feature type="region of interest" description="Disordered" evidence="2">
    <location>
        <begin position="388"/>
        <end position="535"/>
    </location>
</feature>
<feature type="compositionally biased region" description="Polar residues" evidence="2">
    <location>
        <begin position="98"/>
        <end position="107"/>
    </location>
</feature>
<gene>
    <name evidence="4" type="ORF">BDW42DRAFT_165885</name>
</gene>
<feature type="compositionally biased region" description="Polar residues" evidence="2">
    <location>
        <begin position="433"/>
        <end position="449"/>
    </location>
</feature>
<name>A0A2J5HZH5_9EURO</name>
<feature type="compositionally biased region" description="Pro residues" evidence="2">
    <location>
        <begin position="508"/>
        <end position="524"/>
    </location>
</feature>
<sequence>MTTIAVMAVRSRSSLRVSERRDPQPVQNQPRHAVSLDENADAHPPPSKRPRLHPPRGRRSSSDHLDATVDHHPLTPSSRPSPAKIVKQQTLRRYFHQKPQQTHTSSIPPLPLDGGSESPDPLHTDPPANAPSPAPASASTPTSSARPQPEPAESHSTTVTPTAATPYTTPSKDLSAKSAVPEQRRSLRSHDGGSRTRSELALYFPNYEQLLSFETPKTDLLNPHTSIKVINDLSEPPILPDESADALPFGNPLAKLHECETIALELIPGESAKNNPKEAALEPTEQTTTGNDEPEDPLNDTVYFRAHRRHERQEKQLRNIERERAQHEKQQLDRLLDELRSHDWLRVMGITGHVTDAEKRHYESKRDLFVSELSALIQKFKIWKEEEKRRKLEREQKPKTAANHHADADAIPQSSPKGGASDDLDNDHGNENVAPTPTASDVPSYSESLDPNDDDACAARQLHQEAARSATTTAPASSRGRAPKSSRRKTSPVPASSSSQPRKDIPKAQPPPPPPPSSPPPDPNRPFTSFFSKPHLREAALSLHRTGGRRTRLAFGQPLPDMETREFELPAEILTPEAIDSCRRERRRRKRANRG</sequence>
<feature type="compositionally biased region" description="Basic and acidic residues" evidence="2">
    <location>
        <begin position="182"/>
        <end position="196"/>
    </location>
</feature>
<keyword evidence="5" id="KW-1185">Reference proteome</keyword>
<evidence type="ECO:0000256" key="1">
    <source>
        <dbReference type="SAM" id="Coils"/>
    </source>
</evidence>
<feature type="domain" description="Something about silencing protein 4" evidence="3">
    <location>
        <begin position="296"/>
        <end position="392"/>
    </location>
</feature>
<dbReference type="EMBL" id="KZ559523">
    <property type="protein sequence ID" value="PLN82889.1"/>
    <property type="molecule type" value="Genomic_DNA"/>
</dbReference>
<accession>A0A2J5HZH5</accession>
<evidence type="ECO:0000313" key="4">
    <source>
        <dbReference type="EMBL" id="PLN82889.1"/>
    </source>
</evidence>
<feature type="region of interest" description="Disordered" evidence="2">
    <location>
        <begin position="269"/>
        <end position="299"/>
    </location>
</feature>
<protein>
    <recommendedName>
        <fullName evidence="3">Something about silencing protein 4 domain-containing protein</fullName>
    </recommendedName>
</protein>
<feature type="compositionally biased region" description="Basic residues" evidence="2">
    <location>
        <begin position="481"/>
        <end position="490"/>
    </location>
</feature>
<feature type="coiled-coil region" evidence="1">
    <location>
        <begin position="303"/>
        <end position="342"/>
    </location>
</feature>
<feature type="compositionally biased region" description="Low complexity" evidence="2">
    <location>
        <begin position="157"/>
        <end position="170"/>
    </location>
</feature>
<feature type="compositionally biased region" description="Basic residues" evidence="2">
    <location>
        <begin position="46"/>
        <end position="59"/>
    </location>
</feature>
<dbReference type="PANTHER" id="PTHR38422:SF1">
    <property type="entry name" value="SOMETHING ABOUT SILENCING PROTEIN 4"/>
    <property type="match status" value="1"/>
</dbReference>
<keyword evidence="1" id="KW-0175">Coiled coil</keyword>
<proteinExistence type="predicted"/>
<dbReference type="InterPro" id="IPR038988">
    <property type="entry name" value="Sas4"/>
</dbReference>
<feature type="compositionally biased region" description="Low complexity" evidence="2">
    <location>
        <begin position="135"/>
        <end position="145"/>
    </location>
</feature>
<dbReference type="GO" id="GO:0033255">
    <property type="term" value="C:SAS acetyltransferase complex"/>
    <property type="evidence" value="ECO:0007669"/>
    <property type="project" value="InterPro"/>
</dbReference>